<dbReference type="InterPro" id="IPR037497">
    <property type="entry name" value="PGR5"/>
</dbReference>
<feature type="domain" description="EF-hand" evidence="4">
    <location>
        <begin position="121"/>
        <end position="156"/>
    </location>
</feature>
<feature type="region of interest" description="Disordered" evidence="2">
    <location>
        <begin position="26"/>
        <end position="72"/>
    </location>
</feature>
<keyword evidence="1" id="KW-0106">Calcium</keyword>
<feature type="domain" description="EF-hand" evidence="4">
    <location>
        <begin position="158"/>
        <end position="193"/>
    </location>
</feature>
<gene>
    <name evidence="5" type="ORF">PAUS00366_LOCUS14951</name>
</gene>
<proteinExistence type="predicted"/>
<feature type="signal peptide" evidence="3">
    <location>
        <begin position="1"/>
        <end position="20"/>
    </location>
</feature>
<name>A0A7S4EMI5_9STRA</name>
<dbReference type="PROSITE" id="PS50222">
    <property type="entry name" value="EF_HAND_2"/>
    <property type="match status" value="2"/>
</dbReference>
<feature type="chain" id="PRO_5030823080" description="EF-hand domain-containing protein" evidence="3">
    <location>
        <begin position="21"/>
        <end position="210"/>
    </location>
</feature>
<dbReference type="Gene3D" id="1.10.238.10">
    <property type="entry name" value="EF-hand"/>
    <property type="match status" value="1"/>
</dbReference>
<sequence>MNRLIARSLIISLLFASNDAFSPARSMQRSPTAVFDTSSPTTDESPAEEAAPQASAPETTPAPPAPKKKQNVKNAKGIFAPAVLLSKDIVGETEINKLRAKIISLHSDVIGKFTSTAQSEFGNQVLKVLFNLADKNGDGTISEEELTVALKALGFDFLKEKQIAGIFGRADSDKNGELDFDEWQKAAPKTLKASLVKLAKKNGHDLGFLA</sequence>
<dbReference type="SMART" id="SM00054">
    <property type="entry name" value="EFh"/>
    <property type="match status" value="2"/>
</dbReference>
<feature type="compositionally biased region" description="Low complexity" evidence="2">
    <location>
        <begin position="48"/>
        <end position="59"/>
    </location>
</feature>
<dbReference type="PANTHER" id="PTHR35709:SF1">
    <property type="entry name" value="PROTEIN PROTON GRADIENT REGULATION 5, CHLOROPLASTIC"/>
    <property type="match status" value="1"/>
</dbReference>
<evidence type="ECO:0000259" key="4">
    <source>
        <dbReference type="PROSITE" id="PS50222"/>
    </source>
</evidence>
<dbReference type="PANTHER" id="PTHR35709">
    <property type="entry name" value="PROTEIN PROTON GRADIENT REGULATION 5, CHLOROPLASTIC"/>
    <property type="match status" value="1"/>
</dbReference>
<dbReference type="Pfam" id="PF13499">
    <property type="entry name" value="EF-hand_7"/>
    <property type="match status" value="1"/>
</dbReference>
<reference evidence="5" key="1">
    <citation type="submission" date="2021-01" db="EMBL/GenBank/DDBJ databases">
        <authorList>
            <person name="Corre E."/>
            <person name="Pelletier E."/>
            <person name="Niang G."/>
            <person name="Scheremetjew M."/>
            <person name="Finn R."/>
            <person name="Kale V."/>
            <person name="Holt S."/>
            <person name="Cochrane G."/>
            <person name="Meng A."/>
            <person name="Brown T."/>
            <person name="Cohen L."/>
        </authorList>
    </citation>
    <scope>NUCLEOTIDE SEQUENCE</scope>
    <source>
        <strain evidence="5">10249 10 AB</strain>
    </source>
</reference>
<evidence type="ECO:0000256" key="1">
    <source>
        <dbReference type="ARBA" id="ARBA00022837"/>
    </source>
</evidence>
<dbReference type="PROSITE" id="PS00018">
    <property type="entry name" value="EF_HAND_1"/>
    <property type="match status" value="2"/>
</dbReference>
<evidence type="ECO:0000256" key="3">
    <source>
        <dbReference type="SAM" id="SignalP"/>
    </source>
</evidence>
<dbReference type="GO" id="GO:0009773">
    <property type="term" value="P:photosynthetic electron transport in photosystem I"/>
    <property type="evidence" value="ECO:0007669"/>
    <property type="project" value="InterPro"/>
</dbReference>
<accession>A0A7S4EMI5</accession>
<dbReference type="InterPro" id="IPR002048">
    <property type="entry name" value="EF_hand_dom"/>
</dbReference>
<organism evidence="5">
    <name type="scientific">Pseudo-nitzschia australis</name>
    <dbReference type="NCBI Taxonomy" id="44445"/>
    <lineage>
        <taxon>Eukaryota</taxon>
        <taxon>Sar</taxon>
        <taxon>Stramenopiles</taxon>
        <taxon>Ochrophyta</taxon>
        <taxon>Bacillariophyta</taxon>
        <taxon>Bacillariophyceae</taxon>
        <taxon>Bacillariophycidae</taxon>
        <taxon>Bacillariales</taxon>
        <taxon>Bacillariaceae</taxon>
        <taxon>Pseudo-nitzschia</taxon>
    </lineage>
</organism>
<protein>
    <recommendedName>
        <fullName evidence="4">EF-hand domain-containing protein</fullName>
    </recommendedName>
</protein>
<evidence type="ECO:0000256" key="2">
    <source>
        <dbReference type="SAM" id="MobiDB-lite"/>
    </source>
</evidence>
<dbReference type="InterPro" id="IPR011992">
    <property type="entry name" value="EF-hand-dom_pair"/>
</dbReference>
<dbReference type="EMBL" id="HBIX01021269">
    <property type="protein sequence ID" value="CAE0722196.1"/>
    <property type="molecule type" value="Transcribed_RNA"/>
</dbReference>
<dbReference type="GO" id="GO:0005509">
    <property type="term" value="F:calcium ion binding"/>
    <property type="evidence" value="ECO:0007669"/>
    <property type="project" value="InterPro"/>
</dbReference>
<feature type="compositionally biased region" description="Polar residues" evidence="2">
    <location>
        <begin position="26"/>
        <end position="43"/>
    </location>
</feature>
<dbReference type="GO" id="GO:0009644">
    <property type="term" value="P:response to high light intensity"/>
    <property type="evidence" value="ECO:0007669"/>
    <property type="project" value="InterPro"/>
</dbReference>
<dbReference type="SUPFAM" id="SSF47473">
    <property type="entry name" value="EF-hand"/>
    <property type="match status" value="1"/>
</dbReference>
<dbReference type="AlphaFoldDB" id="A0A7S4EMI5"/>
<evidence type="ECO:0000313" key="5">
    <source>
        <dbReference type="EMBL" id="CAE0722196.1"/>
    </source>
</evidence>
<keyword evidence="3" id="KW-0732">Signal</keyword>
<dbReference type="InterPro" id="IPR018247">
    <property type="entry name" value="EF_Hand_1_Ca_BS"/>
</dbReference>
<dbReference type="CDD" id="cd00051">
    <property type="entry name" value="EFh"/>
    <property type="match status" value="1"/>
</dbReference>